<dbReference type="InterPro" id="IPR052155">
    <property type="entry name" value="Biofilm_reg_signaling"/>
</dbReference>
<comment type="caution">
    <text evidence="2">The sequence shown here is derived from an EMBL/GenBank/DDBJ whole genome shotgun (WGS) entry which is preliminary data.</text>
</comment>
<dbReference type="AlphaFoldDB" id="A0A2W5L7X2"/>
<evidence type="ECO:0000259" key="1">
    <source>
        <dbReference type="PROSITE" id="PS50883"/>
    </source>
</evidence>
<dbReference type="InterPro" id="IPR035919">
    <property type="entry name" value="EAL_sf"/>
</dbReference>
<protein>
    <recommendedName>
        <fullName evidence="1">EAL domain-containing protein</fullName>
    </recommendedName>
</protein>
<dbReference type="EMBL" id="QFPJ01000006">
    <property type="protein sequence ID" value="PZQ23578.1"/>
    <property type="molecule type" value="Genomic_DNA"/>
</dbReference>
<dbReference type="SUPFAM" id="SSF141868">
    <property type="entry name" value="EAL domain-like"/>
    <property type="match status" value="1"/>
</dbReference>
<accession>A0A2W5L7X2</accession>
<dbReference type="InterPro" id="IPR001633">
    <property type="entry name" value="EAL_dom"/>
</dbReference>
<dbReference type="Proteomes" id="UP000248597">
    <property type="component" value="Unassembled WGS sequence"/>
</dbReference>
<dbReference type="PANTHER" id="PTHR44757">
    <property type="entry name" value="DIGUANYLATE CYCLASE DGCP"/>
    <property type="match status" value="1"/>
</dbReference>
<evidence type="ECO:0000313" key="3">
    <source>
        <dbReference type="Proteomes" id="UP000248597"/>
    </source>
</evidence>
<feature type="domain" description="EAL" evidence="1">
    <location>
        <begin position="47"/>
        <end position="132"/>
    </location>
</feature>
<evidence type="ECO:0000313" key="2">
    <source>
        <dbReference type="EMBL" id="PZQ23578.1"/>
    </source>
</evidence>
<sequence>MKRNVEVVTMCAPIPRPRLCGPPADHRKDADTGAFFDQEMGDFARDRRAMEHDPRHAVARGELYLEFQPLAAAAFASVVGYEALLRWNHPVRGAILPEAHADCRHTGVNRDRIRGGKANIGCGFPLHSRAFA</sequence>
<dbReference type="PROSITE" id="PS50883">
    <property type="entry name" value="EAL"/>
    <property type="match status" value="1"/>
</dbReference>
<reference evidence="2 3" key="1">
    <citation type="submission" date="2017-08" db="EMBL/GenBank/DDBJ databases">
        <title>Infants hospitalized years apart are colonized by the same room-sourced microbial strains.</title>
        <authorList>
            <person name="Brooks B."/>
            <person name="Olm M.R."/>
            <person name="Firek B.A."/>
            <person name="Baker R."/>
            <person name="Thomas B.C."/>
            <person name="Morowitz M.J."/>
            <person name="Banfield J.F."/>
        </authorList>
    </citation>
    <scope>NUCLEOTIDE SEQUENCE [LARGE SCALE GENOMIC DNA]</scope>
    <source>
        <strain evidence="2">S2_005_003_R2_47</strain>
    </source>
</reference>
<gene>
    <name evidence="2" type="ORF">DI569_03795</name>
</gene>
<proteinExistence type="predicted"/>
<organism evidence="2 3">
    <name type="scientific">Sphingopyxis macrogoltabida</name>
    <name type="common">Sphingomonas macrogoltabidus</name>
    <dbReference type="NCBI Taxonomy" id="33050"/>
    <lineage>
        <taxon>Bacteria</taxon>
        <taxon>Pseudomonadati</taxon>
        <taxon>Pseudomonadota</taxon>
        <taxon>Alphaproteobacteria</taxon>
        <taxon>Sphingomonadales</taxon>
        <taxon>Sphingomonadaceae</taxon>
        <taxon>Sphingopyxis</taxon>
    </lineage>
</organism>
<dbReference type="PANTHER" id="PTHR44757:SF2">
    <property type="entry name" value="BIOFILM ARCHITECTURE MAINTENANCE PROTEIN MBAA"/>
    <property type="match status" value="1"/>
</dbReference>
<dbReference type="Pfam" id="PF00563">
    <property type="entry name" value="EAL"/>
    <property type="match status" value="1"/>
</dbReference>
<name>A0A2W5L7X2_SPHMC</name>
<dbReference type="Gene3D" id="3.20.20.450">
    <property type="entry name" value="EAL domain"/>
    <property type="match status" value="1"/>
</dbReference>